<evidence type="ECO:0000313" key="3">
    <source>
        <dbReference type="Proteomes" id="UP000299102"/>
    </source>
</evidence>
<gene>
    <name evidence="2" type="ORF">EVAR_96729_1</name>
</gene>
<protein>
    <submittedName>
        <fullName evidence="2">Uncharacterized protein</fullName>
    </submittedName>
</protein>
<evidence type="ECO:0000313" key="2">
    <source>
        <dbReference type="EMBL" id="GBP04366.1"/>
    </source>
</evidence>
<dbReference type="EMBL" id="BGZK01003761">
    <property type="protein sequence ID" value="GBP04366.1"/>
    <property type="molecule type" value="Genomic_DNA"/>
</dbReference>
<reference evidence="2 3" key="1">
    <citation type="journal article" date="2019" name="Commun. Biol.">
        <title>The bagworm genome reveals a unique fibroin gene that provides high tensile strength.</title>
        <authorList>
            <person name="Kono N."/>
            <person name="Nakamura H."/>
            <person name="Ohtoshi R."/>
            <person name="Tomita M."/>
            <person name="Numata K."/>
            <person name="Arakawa K."/>
        </authorList>
    </citation>
    <scope>NUCLEOTIDE SEQUENCE [LARGE SCALE GENOMIC DNA]</scope>
</reference>
<dbReference type="AlphaFoldDB" id="A0A4C1SR27"/>
<keyword evidence="3" id="KW-1185">Reference proteome</keyword>
<feature type="region of interest" description="Disordered" evidence="1">
    <location>
        <begin position="164"/>
        <end position="183"/>
    </location>
</feature>
<name>A0A4C1SR27_EUMVA</name>
<organism evidence="2 3">
    <name type="scientific">Eumeta variegata</name>
    <name type="common">Bagworm moth</name>
    <name type="synonym">Eumeta japonica</name>
    <dbReference type="NCBI Taxonomy" id="151549"/>
    <lineage>
        <taxon>Eukaryota</taxon>
        <taxon>Metazoa</taxon>
        <taxon>Ecdysozoa</taxon>
        <taxon>Arthropoda</taxon>
        <taxon>Hexapoda</taxon>
        <taxon>Insecta</taxon>
        <taxon>Pterygota</taxon>
        <taxon>Neoptera</taxon>
        <taxon>Endopterygota</taxon>
        <taxon>Lepidoptera</taxon>
        <taxon>Glossata</taxon>
        <taxon>Ditrysia</taxon>
        <taxon>Tineoidea</taxon>
        <taxon>Psychidae</taxon>
        <taxon>Oiketicinae</taxon>
        <taxon>Eumeta</taxon>
    </lineage>
</organism>
<sequence length="224" mass="25451">MQGFAGGDLNAVYDVGTGDESWAYYYYDAETKRQSVLDNALRGRGERRGSPTRGHSAVLDLFRRETTKHETKTYNRCPPKTLLGHCSKRVGVSNLSFRFPDYKGACKLSPRSYQRCQLPVPNATSDLRLRPPPRRPPLPSRTIGALSVSKLGIGARAIEVSANKSPSAAYPPRKLDYPSAGRDIRPRRTRRTLAFNRRRRKEVASDEAEWEFGIVLNKYRLWFF</sequence>
<dbReference type="Proteomes" id="UP000299102">
    <property type="component" value="Unassembled WGS sequence"/>
</dbReference>
<accession>A0A4C1SR27</accession>
<feature type="region of interest" description="Disordered" evidence="1">
    <location>
        <begin position="123"/>
        <end position="142"/>
    </location>
</feature>
<comment type="caution">
    <text evidence="2">The sequence shown here is derived from an EMBL/GenBank/DDBJ whole genome shotgun (WGS) entry which is preliminary data.</text>
</comment>
<evidence type="ECO:0000256" key="1">
    <source>
        <dbReference type="SAM" id="MobiDB-lite"/>
    </source>
</evidence>
<proteinExistence type="predicted"/>